<dbReference type="Pfam" id="PF09641">
    <property type="entry name" value="DUF2026"/>
    <property type="match status" value="1"/>
</dbReference>
<dbReference type="EMBL" id="PNRF01000031">
    <property type="protein sequence ID" value="PMR74060.1"/>
    <property type="molecule type" value="Genomic_DNA"/>
</dbReference>
<gene>
    <name evidence="1" type="ORF">C1H69_15435</name>
</gene>
<dbReference type="Gene3D" id="3.10.550.10">
    <property type="entry name" value="Hypothetical protein Atu2299"/>
    <property type="match status" value="1"/>
</dbReference>
<evidence type="ECO:0000313" key="1">
    <source>
        <dbReference type="EMBL" id="PMR74060.1"/>
    </source>
</evidence>
<dbReference type="AlphaFoldDB" id="A0A2N7U0V9"/>
<dbReference type="SUPFAM" id="SSF54001">
    <property type="entry name" value="Cysteine proteinases"/>
    <property type="match status" value="1"/>
</dbReference>
<dbReference type="OrthoDB" id="6833966at2"/>
<evidence type="ECO:0000313" key="2">
    <source>
        <dbReference type="Proteomes" id="UP000235803"/>
    </source>
</evidence>
<sequence length="203" mass="22076">MLIKLKDYERIYKVVNSIVKNEGADPAVCCIFFSAYGSYILSQHFKLNAQPKAGLAAYHVGNNDVVVFGEETERGLTGGNDAFHCWVEADGWILDFMAPAFSRLPNTRSSIPPKMFQKPLSAMASSPLELATPGGFYVEASPASTAKHMSILTQSMAYGDLAEICSAWFKKAPKKMIQEIGIADASGNQNMVSLTGRNLVGAW</sequence>
<organism evidence="1 2">
    <name type="scientific">Billgrantia endophytica</name>
    <dbReference type="NCBI Taxonomy" id="2033802"/>
    <lineage>
        <taxon>Bacteria</taxon>
        <taxon>Pseudomonadati</taxon>
        <taxon>Pseudomonadota</taxon>
        <taxon>Gammaproteobacteria</taxon>
        <taxon>Oceanospirillales</taxon>
        <taxon>Halomonadaceae</taxon>
        <taxon>Billgrantia</taxon>
    </lineage>
</organism>
<accession>A0A2N7U0V9</accession>
<protein>
    <submittedName>
        <fullName evidence="1">DUF2026 domain-containing protein</fullName>
    </submittedName>
</protein>
<dbReference type="InterPro" id="IPR023107">
    <property type="entry name" value="Atu2299-like_dom_sf"/>
</dbReference>
<dbReference type="InterPro" id="IPR038765">
    <property type="entry name" value="Papain-like_cys_pep_sf"/>
</dbReference>
<comment type="caution">
    <text evidence="1">The sequence shown here is derived from an EMBL/GenBank/DDBJ whole genome shotgun (WGS) entry which is preliminary data.</text>
</comment>
<name>A0A2N7U0V9_9GAMM</name>
<dbReference type="InterPro" id="IPR018599">
    <property type="entry name" value="DUF2026"/>
</dbReference>
<dbReference type="Proteomes" id="UP000235803">
    <property type="component" value="Unassembled WGS sequence"/>
</dbReference>
<proteinExistence type="predicted"/>
<keyword evidence="2" id="KW-1185">Reference proteome</keyword>
<reference evidence="1 2" key="1">
    <citation type="submission" date="2018-01" db="EMBL/GenBank/DDBJ databases">
        <title>Halomonas endophytica sp. nov., isolated from storage liquid in the stems of Populus euphratica.</title>
        <authorList>
            <person name="Chen C."/>
        </authorList>
    </citation>
    <scope>NUCLEOTIDE SEQUENCE [LARGE SCALE GENOMIC DNA]</scope>
    <source>
        <strain evidence="1 2">MC28</strain>
    </source>
</reference>